<dbReference type="CDD" id="cd00761">
    <property type="entry name" value="Glyco_tranf_GTA_type"/>
    <property type="match status" value="1"/>
</dbReference>
<dbReference type="PANTHER" id="PTHR22916">
    <property type="entry name" value="GLYCOSYLTRANSFERASE"/>
    <property type="match status" value="1"/>
</dbReference>
<evidence type="ECO:0000259" key="1">
    <source>
        <dbReference type="Pfam" id="PF00535"/>
    </source>
</evidence>
<dbReference type="InterPro" id="IPR029044">
    <property type="entry name" value="Nucleotide-diphossugar_trans"/>
</dbReference>
<evidence type="ECO:0000313" key="3">
    <source>
        <dbReference type="Proteomes" id="UP000285604"/>
    </source>
</evidence>
<sequence>MVTNKIILSIIIPIFNHKNEVGVMIDSIRNNTFNEWELLAIDDGSDEETLRLVSTYMDIDHRIKLIKRVRLPKGAPTCRNIGIENSSGKYIVFFDSDDFITPECLFTRVQQMELNPAMDFMVFPSGLFVNNTFYATANKNCYGYKIAGNDIKEFARRTLPFIVWNNIYKKESIVRNKLYWEEGLLSLQDADYNIQAITKGLKYKYASEMPDYGYRIYTKDSISKKINTIKHYKSHELYLTNTYRHIQAKYGHKYDHAIFEGLLLLYNSINSGKGNDNYLAQIFSNVLNRFSPIYGAIFNKIICISKALEKVFPSKRARQLSMLGFLLVRQIREIRRIKKIDRILIRHKLFKCDQEL</sequence>
<dbReference type="Gene3D" id="3.90.550.10">
    <property type="entry name" value="Spore Coat Polysaccharide Biosynthesis Protein SpsA, Chain A"/>
    <property type="match status" value="1"/>
</dbReference>
<dbReference type="SUPFAM" id="SSF53448">
    <property type="entry name" value="Nucleotide-diphospho-sugar transferases"/>
    <property type="match status" value="1"/>
</dbReference>
<accession>A0AA93BIY9</accession>
<feature type="domain" description="Glycosyltransferase 2-like" evidence="1">
    <location>
        <begin position="9"/>
        <end position="139"/>
    </location>
</feature>
<dbReference type="Pfam" id="PF00535">
    <property type="entry name" value="Glycos_transf_2"/>
    <property type="match status" value="1"/>
</dbReference>
<dbReference type="PANTHER" id="PTHR22916:SF3">
    <property type="entry name" value="UDP-GLCNAC:BETAGAL BETA-1,3-N-ACETYLGLUCOSAMINYLTRANSFERASE-LIKE PROTEIN 1"/>
    <property type="match status" value="1"/>
</dbReference>
<dbReference type="InterPro" id="IPR001173">
    <property type="entry name" value="Glyco_trans_2-like"/>
</dbReference>
<name>A0AA93BIY9_9BACT</name>
<organism evidence="2 3">
    <name type="scientific">Segatella copri</name>
    <dbReference type="NCBI Taxonomy" id="165179"/>
    <lineage>
        <taxon>Bacteria</taxon>
        <taxon>Pseudomonadati</taxon>
        <taxon>Bacteroidota</taxon>
        <taxon>Bacteroidia</taxon>
        <taxon>Bacteroidales</taxon>
        <taxon>Prevotellaceae</taxon>
        <taxon>Segatella</taxon>
    </lineage>
</organism>
<protein>
    <submittedName>
        <fullName evidence="2">Glycosyltransferase family 2 protein</fullName>
    </submittedName>
</protein>
<dbReference type="AlphaFoldDB" id="A0AA93BIY9"/>
<proteinExistence type="predicted"/>
<comment type="caution">
    <text evidence="2">The sequence shown here is derived from an EMBL/GenBank/DDBJ whole genome shotgun (WGS) entry which is preliminary data.</text>
</comment>
<evidence type="ECO:0000313" key="2">
    <source>
        <dbReference type="EMBL" id="RGX88815.1"/>
    </source>
</evidence>
<dbReference type="EMBL" id="QSCI01000135">
    <property type="protein sequence ID" value="RGX88815.1"/>
    <property type="molecule type" value="Genomic_DNA"/>
</dbReference>
<gene>
    <name evidence="2" type="ORF">DXA63_15715</name>
</gene>
<dbReference type="Proteomes" id="UP000285604">
    <property type="component" value="Unassembled WGS sequence"/>
</dbReference>
<dbReference type="GO" id="GO:0016758">
    <property type="term" value="F:hexosyltransferase activity"/>
    <property type="evidence" value="ECO:0007669"/>
    <property type="project" value="UniProtKB-ARBA"/>
</dbReference>
<reference evidence="2 3" key="1">
    <citation type="submission" date="2018-08" db="EMBL/GenBank/DDBJ databases">
        <title>A genome reference for cultivated species of the human gut microbiota.</title>
        <authorList>
            <person name="Zou Y."/>
            <person name="Xue W."/>
            <person name="Luo G."/>
        </authorList>
    </citation>
    <scope>NUCLEOTIDE SEQUENCE [LARGE SCALE GENOMIC DNA]</scope>
    <source>
        <strain evidence="2 3">OF03-3</strain>
    </source>
</reference>